<keyword evidence="3" id="KW-1185">Reference proteome</keyword>
<name>A0A1G9LJS3_9PSED</name>
<dbReference type="AlphaFoldDB" id="A0A1G9LJS3"/>
<proteinExistence type="predicted"/>
<feature type="signal peptide" evidence="1">
    <location>
        <begin position="1"/>
        <end position="22"/>
    </location>
</feature>
<dbReference type="STRING" id="137658.SAMN05216186_12539"/>
<gene>
    <name evidence="2" type="ORF">SAMN05216186_12539</name>
</gene>
<feature type="chain" id="PRO_5011678612" description="DUF3617 domain-containing protein" evidence="1">
    <location>
        <begin position="23"/>
        <end position="180"/>
    </location>
</feature>
<organism evidence="2 3">
    <name type="scientific">Pseudomonas indica</name>
    <dbReference type="NCBI Taxonomy" id="137658"/>
    <lineage>
        <taxon>Bacteria</taxon>
        <taxon>Pseudomonadati</taxon>
        <taxon>Pseudomonadota</taxon>
        <taxon>Gammaproteobacteria</taxon>
        <taxon>Pseudomonadales</taxon>
        <taxon>Pseudomonadaceae</taxon>
        <taxon>Pseudomonas</taxon>
    </lineage>
</organism>
<sequence length="180" mass="20230">MKKHLATTIATAVCLLAPVAHAQVIRPGLWEVSSNKMQVDGQELPGMQEMLERMKSLPPEQRKMMEDMMAKQGVQVGDKGVRICLTAEQVKAENIPLQHQQGGCKNEFTERSAERWAFRFTCPEASGEGETRFISDREYVTRITGTHQRSGQAAQQSEMEYVSRWIGEDCGNVPPVRLQP</sequence>
<dbReference type="EMBL" id="FNFD01000025">
    <property type="protein sequence ID" value="SDL62191.1"/>
    <property type="molecule type" value="Genomic_DNA"/>
</dbReference>
<dbReference type="InterPro" id="IPR022061">
    <property type="entry name" value="DUF3617"/>
</dbReference>
<dbReference type="Proteomes" id="UP000198706">
    <property type="component" value="Unassembled WGS sequence"/>
</dbReference>
<reference evidence="2 3" key="1">
    <citation type="submission" date="2016-10" db="EMBL/GenBank/DDBJ databases">
        <authorList>
            <person name="de Groot N.N."/>
        </authorList>
    </citation>
    <scope>NUCLEOTIDE SEQUENCE [LARGE SCALE GENOMIC DNA]</scope>
    <source>
        <strain evidence="2 3">JCM 21544</strain>
    </source>
</reference>
<dbReference type="Pfam" id="PF12276">
    <property type="entry name" value="DUF3617"/>
    <property type="match status" value="1"/>
</dbReference>
<evidence type="ECO:0000256" key="1">
    <source>
        <dbReference type="SAM" id="SignalP"/>
    </source>
</evidence>
<evidence type="ECO:0000313" key="2">
    <source>
        <dbReference type="EMBL" id="SDL62191.1"/>
    </source>
</evidence>
<evidence type="ECO:0000313" key="3">
    <source>
        <dbReference type="Proteomes" id="UP000198706"/>
    </source>
</evidence>
<accession>A0A1G9LJS3</accession>
<evidence type="ECO:0008006" key="4">
    <source>
        <dbReference type="Google" id="ProtNLM"/>
    </source>
</evidence>
<dbReference type="RefSeq" id="WP_084339244.1">
    <property type="nucleotide sequence ID" value="NZ_FNFD01000025.1"/>
</dbReference>
<keyword evidence="1" id="KW-0732">Signal</keyword>
<protein>
    <recommendedName>
        <fullName evidence="4">DUF3617 domain-containing protein</fullName>
    </recommendedName>
</protein>